<dbReference type="EMBL" id="JBHUII010000004">
    <property type="protein sequence ID" value="MFD2205819.1"/>
    <property type="molecule type" value="Genomic_DNA"/>
</dbReference>
<dbReference type="Proteomes" id="UP001597294">
    <property type="component" value="Unassembled WGS sequence"/>
</dbReference>
<evidence type="ECO:0000313" key="2">
    <source>
        <dbReference type="EMBL" id="MFD2205819.1"/>
    </source>
</evidence>
<keyword evidence="1" id="KW-0472">Membrane</keyword>
<evidence type="ECO:0008006" key="4">
    <source>
        <dbReference type="Google" id="ProtNLM"/>
    </source>
</evidence>
<keyword evidence="1" id="KW-0812">Transmembrane</keyword>
<protein>
    <recommendedName>
        <fullName evidence="4">DUF304 domain-containing protein</fullName>
    </recommendedName>
</protein>
<keyword evidence="3" id="KW-1185">Reference proteome</keyword>
<accession>A0ABW5BJN0</accession>
<comment type="caution">
    <text evidence="2">The sequence shown here is derived from an EMBL/GenBank/DDBJ whole genome shotgun (WGS) entry which is preliminary data.</text>
</comment>
<reference evidence="3" key="1">
    <citation type="journal article" date="2019" name="Int. J. Syst. Evol. Microbiol.">
        <title>The Global Catalogue of Microorganisms (GCM) 10K type strain sequencing project: providing services to taxonomists for standard genome sequencing and annotation.</title>
        <authorList>
            <consortium name="The Broad Institute Genomics Platform"/>
            <consortium name="The Broad Institute Genome Sequencing Center for Infectious Disease"/>
            <person name="Wu L."/>
            <person name="Ma J."/>
        </authorList>
    </citation>
    <scope>NUCLEOTIDE SEQUENCE [LARGE SCALE GENOMIC DNA]</scope>
    <source>
        <strain evidence="3">CGMCC 4.7192</strain>
    </source>
</reference>
<sequence>MSFLFEFFLHVGARDFLPFYRELKAAGRVNPVVRAYYLRRFLGYSLLSVAIAVLLLWVLGGLTFNDGIKLDLTLNVPVPISLLVSVYLWWTMIEMVGNTLHIYSRGCTAMATVMGTKSRMGRGFNVLHRFEVAGAVVETSFNKQIGQKSYWDSLGGKELEIIYAEDNPELTLEYKAEKFMDRCLDLSRQTL</sequence>
<feature type="transmembrane region" description="Helical" evidence="1">
    <location>
        <begin position="41"/>
        <end position="60"/>
    </location>
</feature>
<name>A0ABW5BJN0_9PROT</name>
<evidence type="ECO:0000256" key="1">
    <source>
        <dbReference type="SAM" id="Phobius"/>
    </source>
</evidence>
<keyword evidence="1" id="KW-1133">Transmembrane helix</keyword>
<feature type="transmembrane region" description="Helical" evidence="1">
    <location>
        <begin position="72"/>
        <end position="90"/>
    </location>
</feature>
<evidence type="ECO:0000313" key="3">
    <source>
        <dbReference type="Proteomes" id="UP001597294"/>
    </source>
</evidence>
<organism evidence="2 3">
    <name type="scientific">Kiloniella antarctica</name>
    <dbReference type="NCBI Taxonomy" id="1550907"/>
    <lineage>
        <taxon>Bacteria</taxon>
        <taxon>Pseudomonadati</taxon>
        <taxon>Pseudomonadota</taxon>
        <taxon>Alphaproteobacteria</taxon>
        <taxon>Rhodospirillales</taxon>
        <taxon>Kiloniellaceae</taxon>
        <taxon>Kiloniella</taxon>
    </lineage>
</organism>
<gene>
    <name evidence="2" type="ORF">ACFSKO_09365</name>
</gene>
<proteinExistence type="predicted"/>
<dbReference type="RefSeq" id="WP_380250798.1">
    <property type="nucleotide sequence ID" value="NZ_JBHUII010000004.1"/>
</dbReference>